<evidence type="ECO:0000313" key="4">
    <source>
        <dbReference type="EMBL" id="CAA2103474.1"/>
    </source>
</evidence>
<accession>A0A679IX30</accession>
<dbReference type="NCBIfam" id="TIGR01646">
    <property type="entry name" value="vgr_GE"/>
    <property type="match status" value="1"/>
</dbReference>
<comment type="similarity">
    <text evidence="1">Belongs to the VgrG protein family.</text>
</comment>
<dbReference type="SUPFAM" id="SSF69349">
    <property type="entry name" value="Phage fibre proteins"/>
    <property type="match status" value="1"/>
</dbReference>
<evidence type="ECO:0000256" key="1">
    <source>
        <dbReference type="ARBA" id="ARBA00005558"/>
    </source>
</evidence>
<keyword evidence="4" id="KW-0436">Ligase</keyword>
<dbReference type="Pfam" id="PF22178">
    <property type="entry name" value="Gp5_trimer_C"/>
    <property type="match status" value="1"/>
</dbReference>
<dbReference type="NCBIfam" id="TIGR03361">
    <property type="entry name" value="VI_Rhs_Vgr"/>
    <property type="match status" value="1"/>
</dbReference>
<dbReference type="InterPro" id="IPR054030">
    <property type="entry name" value="Gp5_Vgr_C"/>
</dbReference>
<name>A0A679IX30_VARPD</name>
<dbReference type="Gene3D" id="3.55.50.10">
    <property type="entry name" value="Baseplate protein-like domains"/>
    <property type="match status" value="1"/>
</dbReference>
<dbReference type="EC" id="6.3.2.-" evidence="4"/>
<reference evidence="4" key="1">
    <citation type="submission" date="2019-12" db="EMBL/GenBank/DDBJ databases">
        <authorList>
            <person name="Cremers G."/>
        </authorList>
    </citation>
    <scope>NUCLEOTIDE SEQUENCE</scope>
    <source>
        <strain evidence="4">Vvax</strain>
    </source>
</reference>
<dbReference type="InterPro" id="IPR006531">
    <property type="entry name" value="Gp5/Vgr_OB"/>
</dbReference>
<evidence type="ECO:0000259" key="2">
    <source>
        <dbReference type="Pfam" id="PF04717"/>
    </source>
</evidence>
<dbReference type="AlphaFoldDB" id="A0A679IX30"/>
<dbReference type="Gene3D" id="2.30.110.50">
    <property type="match status" value="1"/>
</dbReference>
<dbReference type="InterPro" id="IPR006533">
    <property type="entry name" value="T6SS_Vgr_RhsGE"/>
</dbReference>
<dbReference type="InterPro" id="IPR037026">
    <property type="entry name" value="Vgr_OB-fold_dom_sf"/>
</dbReference>
<sequence length="648" mass="70295">MNMREGFTQTAAFLTVQTALGPDALLLDAFQATEAISQPFACTLTMRSDSNALAAADLIGTSATVTLQRPDKAARHFNGIVSRFTYLGSNRDFATYTLELVPRLWLLTLGRDRVIYQNKTAPEIVQAVLGEFAVSFEAQLNGTYQPRDYCVRYDETAFDFISRLMEEEGIFYFFTFSGDAHTMVLADSNSAWPACPEADKLVVRGSDVHFGHAHAVTRFESHARLVARSHAVDDYDFLTPDTSLLEESEGSSGRGCDYEFPSRVPAASGAARARMRLEAHQAGSQSGRGDSHCHYLTPGTTFTLEEHPRADLNDKHVVHSVQHHADQERYSNSFETVPPNVPFRPLRRTARPVVAGSHTARVVGPAGEEIWTDAHGRIKVQFPWDRLGKKDDKSSCWVRVSQMWAGEGWGALFVPRIGQEVVVSYVDGDPDRPLVSGSVYNGTHATPVALPGKSSQSTILSRSLRDGVAGNEIRFDDKQEAEELYLHAQKDMRVEVENQLTTKVIAGDELHTVSKGNRTVKVDTGNETHSVKGTRALDVTGNETHDNKANFTQTVSGNYELKVTGNLVIDVTGTLLIKSAQTLDLKAGTDLGANAGVNFKAEAGVALSAKGGASLSTEAASISSKASGMNSVEGGGMVTLKGGLVKIN</sequence>
<dbReference type="EMBL" id="LR743507">
    <property type="protein sequence ID" value="CAA2103474.1"/>
    <property type="molecule type" value="Genomic_DNA"/>
</dbReference>
<feature type="domain" description="Gp5/Type VI secretion system Vgr protein OB-fold" evidence="2">
    <location>
        <begin position="373"/>
        <end position="440"/>
    </location>
</feature>
<dbReference type="Pfam" id="PF05954">
    <property type="entry name" value="Phage_GPD"/>
    <property type="match status" value="1"/>
</dbReference>
<dbReference type="InterPro" id="IPR017847">
    <property type="entry name" value="T6SS_RhsGE_Vgr_subset"/>
</dbReference>
<evidence type="ECO:0000259" key="3">
    <source>
        <dbReference type="Pfam" id="PF22178"/>
    </source>
</evidence>
<protein>
    <submittedName>
        <fullName evidence="4">Actin cross-linking toxin VgrG1</fullName>
        <ecNumber evidence="4">6.3.2.-</ecNumber>
    </submittedName>
</protein>
<dbReference type="GO" id="GO:0016874">
    <property type="term" value="F:ligase activity"/>
    <property type="evidence" value="ECO:0007669"/>
    <property type="project" value="UniProtKB-KW"/>
</dbReference>
<dbReference type="Gene3D" id="4.10.220.110">
    <property type="match status" value="1"/>
</dbReference>
<gene>
    <name evidence="4" type="primary">vgrG1_8</name>
    <name evidence="4" type="ORF">VVAX_02279</name>
</gene>
<dbReference type="Gene3D" id="2.40.50.230">
    <property type="entry name" value="Gp5 N-terminal domain"/>
    <property type="match status" value="1"/>
</dbReference>
<dbReference type="RefSeq" id="WP_339089944.1">
    <property type="nucleotide sequence ID" value="NZ_LR743507.1"/>
</dbReference>
<feature type="domain" description="Gp5/Type VI secretion system Vgr C-terminal trimerisation" evidence="3">
    <location>
        <begin position="457"/>
        <end position="569"/>
    </location>
</feature>
<proteinExistence type="inferred from homology"/>
<dbReference type="Pfam" id="PF04717">
    <property type="entry name" value="Phage_base_V"/>
    <property type="match status" value="1"/>
</dbReference>
<dbReference type="SUPFAM" id="SSF69255">
    <property type="entry name" value="gp5 N-terminal domain-like"/>
    <property type="match status" value="1"/>
</dbReference>
<organism evidence="4">
    <name type="scientific">Variovorax paradoxus</name>
    <dbReference type="NCBI Taxonomy" id="34073"/>
    <lineage>
        <taxon>Bacteria</taxon>
        <taxon>Pseudomonadati</taxon>
        <taxon>Pseudomonadota</taxon>
        <taxon>Betaproteobacteria</taxon>
        <taxon>Burkholderiales</taxon>
        <taxon>Comamonadaceae</taxon>
        <taxon>Variovorax</taxon>
    </lineage>
</organism>
<dbReference type="SUPFAM" id="SSF69279">
    <property type="entry name" value="Phage tail proteins"/>
    <property type="match status" value="2"/>
</dbReference>